<dbReference type="InterPro" id="IPR012337">
    <property type="entry name" value="RNaseH-like_sf"/>
</dbReference>
<dbReference type="GO" id="GO:0005634">
    <property type="term" value="C:nucleus"/>
    <property type="evidence" value="ECO:0007669"/>
    <property type="project" value="UniProtKB-SubCell"/>
</dbReference>
<reference evidence="12 13" key="1">
    <citation type="submission" date="2013-07" db="EMBL/GenBank/DDBJ databases">
        <authorList>
            <person name="Stoco P.H."/>
            <person name="Wagner G."/>
            <person name="Gerber A."/>
            <person name="Zaha A."/>
            <person name="Thompson C."/>
            <person name="Bartholomeu D.C."/>
            <person name="Luckemeyer D.D."/>
            <person name="Bahia D."/>
            <person name="Loreto E."/>
            <person name="Prestes E.B."/>
            <person name="Lima F.M."/>
            <person name="Rodrigues-Luiz G."/>
            <person name="Vallejo G.A."/>
            <person name="Filho J.F."/>
            <person name="Monteiro K.M."/>
            <person name="Tyler K.M."/>
            <person name="de Almeida L.G."/>
            <person name="Ortiz M.F."/>
            <person name="Siervo M.A."/>
            <person name="de Moraes M.H."/>
            <person name="Cunha O.L."/>
            <person name="Mendonca-Neto R."/>
            <person name="Silva R."/>
            <person name="Teixeira S.M."/>
            <person name="Murta S.M."/>
            <person name="Sincero T.C."/>
            <person name="Mendes T.A."/>
            <person name="Urmenyi T.P."/>
            <person name="Silva V.G."/>
            <person name="da Rocha W.D."/>
            <person name="Andersson B."/>
            <person name="Romanha A.J."/>
            <person name="Steindel M."/>
            <person name="de Vasconcelos A.T."/>
            <person name="Grisard E.C."/>
        </authorList>
    </citation>
    <scope>NUCLEOTIDE SEQUENCE [LARGE SCALE GENOMIC DNA]</scope>
    <source>
        <strain evidence="12 13">SC58</strain>
    </source>
</reference>
<dbReference type="GO" id="GO:0046872">
    <property type="term" value="F:metal ion binding"/>
    <property type="evidence" value="ECO:0007669"/>
    <property type="project" value="UniProtKB-KW"/>
</dbReference>
<evidence type="ECO:0000256" key="9">
    <source>
        <dbReference type="ARBA" id="ARBA00042761"/>
    </source>
</evidence>
<gene>
    <name evidence="12" type="ORF">TRSC58_04596</name>
</gene>
<feature type="region of interest" description="Disordered" evidence="10">
    <location>
        <begin position="527"/>
        <end position="554"/>
    </location>
</feature>
<evidence type="ECO:0000256" key="3">
    <source>
        <dbReference type="ARBA" id="ARBA00022723"/>
    </source>
</evidence>
<dbReference type="Gene3D" id="3.30.420.10">
    <property type="entry name" value="Ribonuclease H-like superfamily/Ribonuclease H"/>
    <property type="match status" value="1"/>
</dbReference>
<keyword evidence="4" id="KW-0378">Hydrolase</keyword>
<evidence type="ECO:0000256" key="7">
    <source>
        <dbReference type="ARBA" id="ARBA00023242"/>
    </source>
</evidence>
<dbReference type="Pfam" id="PF01612">
    <property type="entry name" value="DNA_pol_A_exo1"/>
    <property type="match status" value="1"/>
</dbReference>
<dbReference type="EMBL" id="AUPL01004596">
    <property type="protein sequence ID" value="ESL07711.1"/>
    <property type="molecule type" value="Genomic_DNA"/>
</dbReference>
<keyword evidence="13" id="KW-1185">Reference proteome</keyword>
<dbReference type="InterPro" id="IPR002562">
    <property type="entry name" value="3'-5'_exonuclease_dom"/>
</dbReference>
<keyword evidence="5" id="KW-0269">Exonuclease</keyword>
<keyword evidence="6" id="KW-0460">Magnesium</keyword>
<evidence type="ECO:0000256" key="2">
    <source>
        <dbReference type="ARBA" id="ARBA00022722"/>
    </source>
</evidence>
<organism evidence="12 13">
    <name type="scientific">Trypanosoma rangeli SC58</name>
    <dbReference type="NCBI Taxonomy" id="429131"/>
    <lineage>
        <taxon>Eukaryota</taxon>
        <taxon>Discoba</taxon>
        <taxon>Euglenozoa</taxon>
        <taxon>Kinetoplastea</taxon>
        <taxon>Metakinetoplastina</taxon>
        <taxon>Trypanosomatida</taxon>
        <taxon>Trypanosomatidae</taxon>
        <taxon>Trypanosoma</taxon>
        <taxon>Herpetosoma</taxon>
    </lineage>
</organism>
<proteinExistence type="predicted"/>
<feature type="region of interest" description="Disordered" evidence="10">
    <location>
        <begin position="100"/>
        <end position="126"/>
    </location>
</feature>
<feature type="compositionally biased region" description="Polar residues" evidence="10">
    <location>
        <begin position="527"/>
        <end position="537"/>
    </location>
</feature>
<keyword evidence="2" id="KW-0540">Nuclease</keyword>
<evidence type="ECO:0000259" key="11">
    <source>
        <dbReference type="Pfam" id="PF01612"/>
    </source>
</evidence>
<evidence type="ECO:0000256" key="1">
    <source>
        <dbReference type="ARBA" id="ARBA00004123"/>
    </source>
</evidence>
<dbReference type="GO" id="GO:0003676">
    <property type="term" value="F:nucleic acid binding"/>
    <property type="evidence" value="ECO:0007669"/>
    <property type="project" value="InterPro"/>
</dbReference>
<dbReference type="OrthoDB" id="1920326at2759"/>
<evidence type="ECO:0000313" key="12">
    <source>
        <dbReference type="EMBL" id="ESL07711.1"/>
    </source>
</evidence>
<dbReference type="VEuPathDB" id="TriTrypDB:TRSC58_04596"/>
<dbReference type="PANTHER" id="PTHR13620">
    <property type="entry name" value="3-5 EXONUCLEASE"/>
    <property type="match status" value="1"/>
</dbReference>
<name>A0A061J0S0_TRYRA</name>
<evidence type="ECO:0000256" key="6">
    <source>
        <dbReference type="ARBA" id="ARBA00022842"/>
    </source>
</evidence>
<dbReference type="GO" id="GO:0006139">
    <property type="term" value="P:nucleobase-containing compound metabolic process"/>
    <property type="evidence" value="ECO:0007669"/>
    <property type="project" value="InterPro"/>
</dbReference>
<comment type="subcellular location">
    <subcellularLocation>
        <location evidence="1">Nucleus</location>
    </subcellularLocation>
</comment>
<dbReference type="PANTHER" id="PTHR13620:SF109">
    <property type="entry name" value="3'-5' EXONUCLEASE"/>
    <property type="match status" value="1"/>
</dbReference>
<evidence type="ECO:0000256" key="8">
    <source>
        <dbReference type="ARBA" id="ARBA00040531"/>
    </source>
</evidence>
<sequence length="790" mass="87917">MQSAFVFQRLYALVRPWRSSFIFIVPFFLRRSVCFASSLAMQGKGIGMERPAMPRRVIVVDPAWARVDEAHYNTSWKQLQDEAVCCGFIGLDLEWTSGCNPAPEEGEGEKNSAEGAADAESRGCKRRGGTVGPVAVVQLSTFSVTFVIKLSDLARMVRDEACKGVSEAAAAAASSTLGVVMDNLRSLLANKHVAKVGVGILGDQEKLQRDYAVLRLYPCVELAVLARQLFPASEEVMQMRSLKDFAARFAGTNLKKDIFVTRSDWGGRLGALSPLQVQYAAADAEASFDVCLGMCGESAVVAGDNDDSDDVSETRSAAWTVKSILRTVAEVKAKTSRKARLAKSAADGRRTALWCKGRTKPYYDNIFVYDAEMRLVFTVDKAKADWYVHKKGLAKVIVWGDASDEATPEPQKPIAAIQLNFTPDFSMHNDAHLRRNLDYFRQAKENQCVVCGGAQDLVRFAVVPLAYRRYFPSVYMSHNSYDLLLLCTACFAGARRLCEEERRRVAVDFGVPLGHLTPREVQLRRAQLQQPTSTTTNGGCGSAGSCDSGSGGSSETRDAEEFLLPAHKLRIMQAYLDIEEHREVLFNIFKYAKVLCLTYEKREGAKEERTAENGSAAVKQASVKSSAIPPERLRQLSAYIRQHAERYPFAKCAAEQVALFTADAASEASVRCILEEGVSPRVVLTRFWLREHPKVRKLFSPMTRRSEHRDDARLPKLLKHGEKEEDNFVVDSHGFLVVQAVLEKYEEHDCKCRDHAVGEFIYRWRTAFLRGMQPRHLPSGWSAEDGILLA</sequence>
<evidence type="ECO:0000313" key="13">
    <source>
        <dbReference type="Proteomes" id="UP000031737"/>
    </source>
</evidence>
<dbReference type="Proteomes" id="UP000031737">
    <property type="component" value="Unassembled WGS sequence"/>
</dbReference>
<dbReference type="GO" id="GO:0008408">
    <property type="term" value="F:3'-5' exonuclease activity"/>
    <property type="evidence" value="ECO:0007669"/>
    <property type="project" value="InterPro"/>
</dbReference>
<dbReference type="SUPFAM" id="SSF53098">
    <property type="entry name" value="Ribonuclease H-like"/>
    <property type="match status" value="1"/>
</dbReference>
<feature type="domain" description="3'-5' exonuclease" evidence="11">
    <location>
        <begin position="138"/>
        <end position="291"/>
    </location>
</feature>
<accession>A0A061J0S0</accession>
<evidence type="ECO:0000256" key="4">
    <source>
        <dbReference type="ARBA" id="ARBA00022801"/>
    </source>
</evidence>
<dbReference type="InterPro" id="IPR051132">
    <property type="entry name" value="3-5_Exonuclease_domain"/>
</dbReference>
<comment type="caution">
    <text evidence="12">The sequence shown here is derived from an EMBL/GenBank/DDBJ whole genome shotgun (WGS) entry which is preliminary data.</text>
</comment>
<protein>
    <recommendedName>
        <fullName evidence="8">3'-5' exonuclease</fullName>
    </recommendedName>
    <alternativeName>
        <fullName evidence="9">Werner Syndrome-like exonuclease</fullName>
    </alternativeName>
</protein>
<dbReference type="AlphaFoldDB" id="A0A061J0S0"/>
<dbReference type="InterPro" id="IPR036397">
    <property type="entry name" value="RNaseH_sf"/>
</dbReference>
<evidence type="ECO:0000256" key="5">
    <source>
        <dbReference type="ARBA" id="ARBA00022839"/>
    </source>
</evidence>
<evidence type="ECO:0000256" key="10">
    <source>
        <dbReference type="SAM" id="MobiDB-lite"/>
    </source>
</evidence>
<keyword evidence="7" id="KW-0539">Nucleus</keyword>
<keyword evidence="3" id="KW-0479">Metal-binding</keyword>